<comment type="caution">
    <text evidence="1">The sequence shown here is derived from an EMBL/GenBank/DDBJ whole genome shotgun (WGS) entry which is preliminary data.</text>
</comment>
<gene>
    <name evidence="1" type="ORF">F5144DRAFT_639354</name>
</gene>
<accession>A0ACB7PS54</accession>
<evidence type="ECO:0000313" key="1">
    <source>
        <dbReference type="EMBL" id="KAH6651370.1"/>
    </source>
</evidence>
<proteinExistence type="predicted"/>
<dbReference type="EMBL" id="JAGIZQ010000001">
    <property type="protein sequence ID" value="KAH6651370.1"/>
    <property type="molecule type" value="Genomic_DNA"/>
</dbReference>
<protein>
    <submittedName>
        <fullName evidence="1">Uncharacterized protein</fullName>
    </submittedName>
</protein>
<dbReference type="Proteomes" id="UP000724584">
    <property type="component" value="Unassembled WGS sequence"/>
</dbReference>
<name>A0ACB7PS54_9PEZI</name>
<sequence>MFQPPLHLWLRAIQAPKDRDVPDGRDKFILPPYYQMLARCRTRVYSLKFKKWLDFVVEQIPKVVWNSTAFDKLVLPPDRCAPWAARLGDNCHPVAVAKGSSARLL</sequence>
<keyword evidence="2" id="KW-1185">Reference proteome</keyword>
<organism evidence="1 2">
    <name type="scientific">Chaetomium tenue</name>
    <dbReference type="NCBI Taxonomy" id="1854479"/>
    <lineage>
        <taxon>Eukaryota</taxon>
        <taxon>Fungi</taxon>
        <taxon>Dikarya</taxon>
        <taxon>Ascomycota</taxon>
        <taxon>Pezizomycotina</taxon>
        <taxon>Sordariomycetes</taxon>
        <taxon>Sordariomycetidae</taxon>
        <taxon>Sordariales</taxon>
        <taxon>Chaetomiaceae</taxon>
        <taxon>Chaetomium</taxon>
    </lineage>
</organism>
<reference evidence="1 2" key="1">
    <citation type="journal article" date="2021" name="Nat. Commun.">
        <title>Genetic determinants of endophytism in the Arabidopsis root mycobiome.</title>
        <authorList>
            <person name="Mesny F."/>
            <person name="Miyauchi S."/>
            <person name="Thiergart T."/>
            <person name="Pickel B."/>
            <person name="Atanasova L."/>
            <person name="Karlsson M."/>
            <person name="Huettel B."/>
            <person name="Barry K.W."/>
            <person name="Haridas S."/>
            <person name="Chen C."/>
            <person name="Bauer D."/>
            <person name="Andreopoulos W."/>
            <person name="Pangilinan J."/>
            <person name="LaButti K."/>
            <person name="Riley R."/>
            <person name="Lipzen A."/>
            <person name="Clum A."/>
            <person name="Drula E."/>
            <person name="Henrissat B."/>
            <person name="Kohler A."/>
            <person name="Grigoriev I.V."/>
            <person name="Martin F.M."/>
            <person name="Hacquard S."/>
        </authorList>
    </citation>
    <scope>NUCLEOTIDE SEQUENCE [LARGE SCALE GENOMIC DNA]</scope>
    <source>
        <strain evidence="1 2">MPI-SDFR-AT-0079</strain>
    </source>
</reference>
<evidence type="ECO:0000313" key="2">
    <source>
        <dbReference type="Proteomes" id="UP000724584"/>
    </source>
</evidence>